<dbReference type="EC" id="2.1.1.137" evidence="4"/>
<evidence type="ECO:0000256" key="2">
    <source>
        <dbReference type="ARBA" id="ARBA00022691"/>
    </source>
</evidence>
<dbReference type="PANTHER" id="PTHR43675">
    <property type="entry name" value="ARSENITE METHYLTRANSFERASE"/>
    <property type="match status" value="1"/>
</dbReference>
<dbReference type="AlphaFoldDB" id="A0A562RYA6"/>
<keyword evidence="1 10" id="KW-0808">Transferase</keyword>
<accession>A0A562RYA6</accession>
<evidence type="ECO:0000256" key="4">
    <source>
        <dbReference type="ARBA" id="ARBA00034521"/>
    </source>
</evidence>
<evidence type="ECO:0000256" key="1">
    <source>
        <dbReference type="ARBA" id="ARBA00022679"/>
    </source>
</evidence>
<keyword evidence="10" id="KW-0489">Methyltransferase</keyword>
<dbReference type="GO" id="GO:0030791">
    <property type="term" value="F:arsenite methyltransferase activity"/>
    <property type="evidence" value="ECO:0007669"/>
    <property type="project" value="UniProtKB-EC"/>
</dbReference>
<dbReference type="InterPro" id="IPR029063">
    <property type="entry name" value="SAM-dependent_MTases_sf"/>
</dbReference>
<evidence type="ECO:0000256" key="5">
    <source>
        <dbReference type="ARBA" id="ARBA00034545"/>
    </source>
</evidence>
<keyword evidence="2" id="KW-0949">S-adenosyl-L-methionine</keyword>
<comment type="similarity">
    <text evidence="3">Belongs to the methyltransferase superfamily. Arsenite methyltransferase family.</text>
</comment>
<dbReference type="InterPro" id="IPR025714">
    <property type="entry name" value="Methyltranfer_dom"/>
</dbReference>
<evidence type="ECO:0000256" key="7">
    <source>
        <dbReference type="ARBA" id="ARBA00047943"/>
    </source>
</evidence>
<sequence length="202" mass="20887">MGRENDTGHLIRSRYGAVAQGREKGCCGEGSACGGGLAAIEASRLGYSREDAASVPHGADLGLGCGNPLALAALRPGEVVLDLGSGAGFDAFLAAERVGKTGFVIGVDMTPEMVEKARSNAKKAGKVQVSFRLGEIEYLPVADASVDVIISNCVLNLSSHKGQVLKEAFRVLRSGGRLAISDVVQVKAFTSAMEEHPDALCA</sequence>
<name>A0A562RYA6_9BACT</name>
<dbReference type="SUPFAM" id="SSF53335">
    <property type="entry name" value="S-adenosyl-L-methionine-dependent methyltransferases"/>
    <property type="match status" value="1"/>
</dbReference>
<dbReference type="GO" id="GO:0032259">
    <property type="term" value="P:methylation"/>
    <property type="evidence" value="ECO:0007669"/>
    <property type="project" value="UniProtKB-KW"/>
</dbReference>
<dbReference type="Proteomes" id="UP000318307">
    <property type="component" value="Unassembled WGS sequence"/>
</dbReference>
<proteinExistence type="inferred from homology"/>
<comment type="caution">
    <text evidence="10">The sequence shown here is derived from an EMBL/GenBank/DDBJ whole genome shotgun (WGS) entry which is preliminary data.</text>
</comment>
<comment type="catalytic activity">
    <reaction evidence="6">
        <text>arsenic triglutathione + [thioredoxin]-dithiol + S-adenosyl-L-methionine + 2 H2O = methylarsonous acid + [thioredoxin]-disulfide + 3 glutathione + S-adenosyl-L-homocysteine + H(+)</text>
        <dbReference type="Rhea" id="RHEA:69460"/>
        <dbReference type="Rhea" id="RHEA-COMP:10698"/>
        <dbReference type="Rhea" id="RHEA-COMP:10700"/>
        <dbReference type="ChEBI" id="CHEBI:15377"/>
        <dbReference type="ChEBI" id="CHEBI:15378"/>
        <dbReference type="ChEBI" id="CHEBI:17826"/>
        <dbReference type="ChEBI" id="CHEBI:29950"/>
        <dbReference type="ChEBI" id="CHEBI:50058"/>
        <dbReference type="ChEBI" id="CHEBI:57856"/>
        <dbReference type="ChEBI" id="CHEBI:57925"/>
        <dbReference type="ChEBI" id="CHEBI:59789"/>
        <dbReference type="ChEBI" id="CHEBI:183640"/>
        <dbReference type="EC" id="2.1.1.137"/>
    </reaction>
</comment>
<comment type="catalytic activity">
    <reaction evidence="7">
        <text>arsenic triglutathione + 2 [thioredoxin]-dithiol + 2 S-adenosyl-L-methionine + H2O = dimethylarsinous acid + 2 [thioredoxin]-disulfide + 3 glutathione + 2 S-adenosyl-L-homocysteine + 2 H(+)</text>
        <dbReference type="Rhea" id="RHEA:69464"/>
        <dbReference type="Rhea" id="RHEA-COMP:10698"/>
        <dbReference type="Rhea" id="RHEA-COMP:10700"/>
        <dbReference type="ChEBI" id="CHEBI:15377"/>
        <dbReference type="ChEBI" id="CHEBI:15378"/>
        <dbReference type="ChEBI" id="CHEBI:23808"/>
        <dbReference type="ChEBI" id="CHEBI:29950"/>
        <dbReference type="ChEBI" id="CHEBI:50058"/>
        <dbReference type="ChEBI" id="CHEBI:57856"/>
        <dbReference type="ChEBI" id="CHEBI:57925"/>
        <dbReference type="ChEBI" id="CHEBI:59789"/>
        <dbReference type="ChEBI" id="CHEBI:183640"/>
        <dbReference type="EC" id="2.1.1.137"/>
    </reaction>
</comment>
<dbReference type="PANTHER" id="PTHR43675:SF8">
    <property type="entry name" value="ARSENITE METHYLTRANSFERASE"/>
    <property type="match status" value="1"/>
</dbReference>
<dbReference type="Gene3D" id="3.40.50.150">
    <property type="entry name" value="Vaccinia Virus protein VP39"/>
    <property type="match status" value="1"/>
</dbReference>
<evidence type="ECO:0000313" key="11">
    <source>
        <dbReference type="Proteomes" id="UP000318307"/>
    </source>
</evidence>
<evidence type="ECO:0000313" key="10">
    <source>
        <dbReference type="EMBL" id="TWI74022.1"/>
    </source>
</evidence>
<protein>
    <recommendedName>
        <fullName evidence="5">Arsenite methyltransferase</fullName>
        <ecNumber evidence="4">2.1.1.137</ecNumber>
    </recommendedName>
</protein>
<reference evidence="10 11" key="1">
    <citation type="submission" date="2019-07" db="EMBL/GenBank/DDBJ databases">
        <title>Genome sequencing of 100 strains of the haloalkaliphilic chemolithoautotrophic sulfur-oxidizing bacterium Thioalkalivibrio.</title>
        <authorList>
            <person name="Muyzer G."/>
        </authorList>
    </citation>
    <scope>NUCLEOTIDE SEQUENCE [LARGE SCALE GENOMIC DNA]</scope>
    <source>
        <strain evidence="10 11">ASO4-4</strain>
    </source>
</reference>
<evidence type="ECO:0000256" key="3">
    <source>
        <dbReference type="ARBA" id="ARBA00034487"/>
    </source>
</evidence>
<dbReference type="CDD" id="cd02440">
    <property type="entry name" value="AdoMet_MTases"/>
    <property type="match status" value="1"/>
</dbReference>
<evidence type="ECO:0000256" key="8">
    <source>
        <dbReference type="ARBA" id="ARBA00048428"/>
    </source>
</evidence>
<dbReference type="InterPro" id="IPR026669">
    <property type="entry name" value="Arsenite_MeTrfase-like"/>
</dbReference>
<dbReference type="RefSeq" id="WP_222427558.1">
    <property type="nucleotide sequence ID" value="NZ_VLLC01000007.1"/>
</dbReference>
<organism evidence="10 11">
    <name type="scientific">Desulfobotulus alkaliphilus</name>
    <dbReference type="NCBI Taxonomy" id="622671"/>
    <lineage>
        <taxon>Bacteria</taxon>
        <taxon>Pseudomonadati</taxon>
        <taxon>Thermodesulfobacteriota</taxon>
        <taxon>Desulfobacteria</taxon>
        <taxon>Desulfobacterales</taxon>
        <taxon>Desulfobacteraceae</taxon>
        <taxon>Desulfobotulus</taxon>
    </lineage>
</organism>
<dbReference type="Pfam" id="PF13847">
    <property type="entry name" value="Methyltransf_31"/>
    <property type="match status" value="1"/>
</dbReference>
<dbReference type="NCBIfam" id="NF008823">
    <property type="entry name" value="PRK11873.1"/>
    <property type="match status" value="1"/>
</dbReference>
<evidence type="ECO:0000259" key="9">
    <source>
        <dbReference type="Pfam" id="PF13847"/>
    </source>
</evidence>
<dbReference type="EMBL" id="VLLC01000007">
    <property type="protein sequence ID" value="TWI74022.1"/>
    <property type="molecule type" value="Genomic_DNA"/>
</dbReference>
<evidence type="ECO:0000256" key="6">
    <source>
        <dbReference type="ARBA" id="ARBA00047941"/>
    </source>
</evidence>
<gene>
    <name evidence="10" type="ORF">LZ24_01252</name>
</gene>
<keyword evidence="11" id="KW-1185">Reference proteome</keyword>
<comment type="catalytic activity">
    <reaction evidence="8">
        <text>arsenic triglutathione + 3 [thioredoxin]-dithiol + 3 S-adenosyl-L-methionine = trimethylarsine + 3 [thioredoxin]-disulfide + 3 glutathione + 3 S-adenosyl-L-homocysteine + 3 H(+)</text>
        <dbReference type="Rhea" id="RHEA:69432"/>
        <dbReference type="Rhea" id="RHEA-COMP:10698"/>
        <dbReference type="Rhea" id="RHEA-COMP:10700"/>
        <dbReference type="ChEBI" id="CHEBI:15378"/>
        <dbReference type="ChEBI" id="CHEBI:27130"/>
        <dbReference type="ChEBI" id="CHEBI:29950"/>
        <dbReference type="ChEBI" id="CHEBI:50058"/>
        <dbReference type="ChEBI" id="CHEBI:57856"/>
        <dbReference type="ChEBI" id="CHEBI:57925"/>
        <dbReference type="ChEBI" id="CHEBI:59789"/>
        <dbReference type="ChEBI" id="CHEBI:183640"/>
        <dbReference type="EC" id="2.1.1.137"/>
    </reaction>
</comment>
<feature type="domain" description="Methyltransferase" evidence="9">
    <location>
        <begin position="76"/>
        <end position="198"/>
    </location>
</feature>